<evidence type="ECO:0000313" key="3">
    <source>
        <dbReference type="Proteomes" id="UP000253508"/>
    </source>
</evidence>
<keyword evidence="1" id="KW-1133">Transmembrane helix</keyword>
<dbReference type="Pfam" id="PF23809">
    <property type="entry name" value="Phage_holin_9"/>
    <property type="match status" value="1"/>
</dbReference>
<feature type="transmembrane region" description="Helical" evidence="1">
    <location>
        <begin position="20"/>
        <end position="38"/>
    </location>
</feature>
<keyword evidence="3" id="KW-1185">Reference proteome</keyword>
<gene>
    <name evidence="2" type="ORF">DTO57_03285</name>
</gene>
<accession>A0A367Y722</accession>
<reference evidence="2 3" key="1">
    <citation type="submission" date="2018-07" db="EMBL/GenBank/DDBJ databases">
        <title>Microbacterium endoborsara sp. nov., a novel actinobacterium isolated from Borszczowia aralocaspica.</title>
        <authorList>
            <person name="An D."/>
        </authorList>
    </citation>
    <scope>NUCLEOTIDE SEQUENCE [LARGE SCALE GENOMIC DNA]</scope>
    <source>
        <strain evidence="2 3">C1.15228</strain>
    </source>
</reference>
<dbReference type="Proteomes" id="UP000253508">
    <property type="component" value="Unassembled WGS sequence"/>
</dbReference>
<protein>
    <recommendedName>
        <fullName evidence="4">Holin</fullName>
    </recommendedName>
</protein>
<feature type="transmembrane region" description="Helical" evidence="1">
    <location>
        <begin position="44"/>
        <end position="62"/>
    </location>
</feature>
<dbReference type="AlphaFoldDB" id="A0A367Y722"/>
<organism evidence="2 3">
    <name type="scientific">Microbacterium sorbitolivorans</name>
    <dbReference type="NCBI Taxonomy" id="1867410"/>
    <lineage>
        <taxon>Bacteria</taxon>
        <taxon>Bacillati</taxon>
        <taxon>Actinomycetota</taxon>
        <taxon>Actinomycetes</taxon>
        <taxon>Micrococcales</taxon>
        <taxon>Microbacteriaceae</taxon>
        <taxon>Microbacterium</taxon>
    </lineage>
</organism>
<name>A0A367Y722_9MICO</name>
<sequence>MTNPTETPNKWIPRPEIRAWLYGIAITVGALLVGYGVLTAEQSGLWLSLVGAILTGSNAVAAKNLPRR</sequence>
<evidence type="ECO:0000256" key="1">
    <source>
        <dbReference type="SAM" id="Phobius"/>
    </source>
</evidence>
<keyword evidence="1" id="KW-0812">Transmembrane</keyword>
<dbReference type="RefSeq" id="WP_114116768.1">
    <property type="nucleotide sequence ID" value="NZ_BMHU01000001.1"/>
</dbReference>
<keyword evidence="1" id="KW-0472">Membrane</keyword>
<proteinExistence type="predicted"/>
<evidence type="ECO:0008006" key="4">
    <source>
        <dbReference type="Google" id="ProtNLM"/>
    </source>
</evidence>
<evidence type="ECO:0000313" key="2">
    <source>
        <dbReference type="EMBL" id="RCK61663.1"/>
    </source>
</evidence>
<comment type="caution">
    <text evidence="2">The sequence shown here is derived from an EMBL/GenBank/DDBJ whole genome shotgun (WGS) entry which is preliminary data.</text>
</comment>
<dbReference type="InterPro" id="IPR056390">
    <property type="entry name" value="Holin_phage"/>
</dbReference>
<dbReference type="EMBL" id="QORO01000001">
    <property type="protein sequence ID" value="RCK61663.1"/>
    <property type="molecule type" value="Genomic_DNA"/>
</dbReference>